<comment type="caution">
    <text evidence="1">The sequence shown here is derived from an EMBL/GenBank/DDBJ whole genome shotgun (WGS) entry which is preliminary data.</text>
</comment>
<evidence type="ECO:0000313" key="1">
    <source>
        <dbReference type="EMBL" id="KAA2211338.1"/>
    </source>
</evidence>
<reference evidence="1 2" key="1">
    <citation type="journal article" date="2015" name="Int. J. Syst. Evol. Microbiol.">
        <title>Roseomonas oryzae sp. nov., isolated from paddy rhizosphere soil.</title>
        <authorList>
            <person name="Ramaprasad E.V."/>
            <person name="Sasikala Ch."/>
            <person name="Ramana Ch.V."/>
        </authorList>
    </citation>
    <scope>NUCLEOTIDE SEQUENCE [LARGE SCALE GENOMIC DNA]</scope>
    <source>
        <strain evidence="1 2">KCTC 42542</strain>
    </source>
</reference>
<keyword evidence="2" id="KW-1185">Reference proteome</keyword>
<name>A0A5B2TBX1_9PROT</name>
<evidence type="ECO:0000313" key="2">
    <source>
        <dbReference type="Proteomes" id="UP000322110"/>
    </source>
</evidence>
<gene>
    <name evidence="1" type="primary">pglZ</name>
    <name evidence="1" type="ORF">F0Q34_20630</name>
</gene>
<dbReference type="EMBL" id="VUKA01000034">
    <property type="protein sequence ID" value="KAA2211338.1"/>
    <property type="molecule type" value="Genomic_DNA"/>
</dbReference>
<dbReference type="OrthoDB" id="9769734at2"/>
<dbReference type="NCBIfam" id="NF033449">
    <property type="entry name" value="BREX_PglZ_3"/>
    <property type="match status" value="1"/>
</dbReference>
<dbReference type="Proteomes" id="UP000322110">
    <property type="component" value="Unassembled WGS sequence"/>
</dbReference>
<sequence length="664" mass="73436">MSAWTDRILQEFPTELARFWIACDPDDVLLDEGVLHSLRERGFEVLPFDDSVVFRTEYEERYRDAWDRGEAGSEKALVLQLRGTDVHTLPWDYIRQARIVSLSLADLFSRLSYGVVRQIPSEHHEAMFQAQSRHAPQPLGEAATKDFILTHVFRISPYMLGGPDDFWRELLRLHYRGASLPTVLADHVAQLLKDTAIGGLPVADLLSSRSFTLRVMQDAWRRFLLQQGIDAGSGPDAEAVEPIAIAVPFEHPDVRAIVGTLFLDGGLRPVGVGRPPAGVPEWVRVGLVEDPHTQADLVGQGVRRLAASLPSAGSSHRDWTDFARRLGELIFRFHSLNADAAKPLEQQVNQLQRDADDRLRLWLTTHFADLPSLPAARGPVMVHHVPRYLALRRAAGEVRVALVVFDGLAMDQWLQVRDHLAARVRGFAVDDGACFAWLPTLTSVSRQALFSGLRPREFPTSIDTTAQEPQLWARFWQENGLRSSEVCYAKGLKRTEQLADLAVAISKPGMKVAGIVVDMVDELVHGAMLGKRGISGQIAAWCDTGFVEGLVRLLAAHGYQVYLTADHGNVEAEGMGRLSQGVVSEVKGERVRTYRSDALAASVPPELDTFRLGVPGLPPEVLPVYAGTRKAFVPRGERIVAHGGPSVEELIVPFVRVQVADADQ</sequence>
<organism evidence="1 2">
    <name type="scientific">Teichococcus oryzae</name>
    <dbReference type="NCBI Taxonomy" id="1608942"/>
    <lineage>
        <taxon>Bacteria</taxon>
        <taxon>Pseudomonadati</taxon>
        <taxon>Pseudomonadota</taxon>
        <taxon>Alphaproteobacteria</taxon>
        <taxon>Acetobacterales</taxon>
        <taxon>Roseomonadaceae</taxon>
        <taxon>Roseomonas</taxon>
    </lineage>
</organism>
<dbReference type="AlphaFoldDB" id="A0A5B2TBX1"/>
<protein>
    <submittedName>
        <fullName evidence="1">BREX-3 system phosphatase PglZ</fullName>
    </submittedName>
</protein>
<dbReference type="RefSeq" id="WP_149814264.1">
    <property type="nucleotide sequence ID" value="NZ_VUKA01000034.1"/>
</dbReference>
<accession>A0A5B2TBX1</accession>
<proteinExistence type="predicted"/>
<dbReference type="Pfam" id="PF08665">
    <property type="entry name" value="PglZ"/>
    <property type="match status" value="1"/>
</dbReference>